<sequence>MFELHKPLPAVHGITGLDSSCTCFLPNLAGVIGEPWRRPPRSEITFNDMLFMHTIMEYLPPNVKNVLIFEDYSDSKTIIAAKCPFTNFLATPGVAPAIPRSCIIDSRIGKAFAERSTNLEQLLVGYMVNAKDFFR</sequence>
<evidence type="ECO:0000313" key="3">
    <source>
        <dbReference type="Proteomes" id="UP001175000"/>
    </source>
</evidence>
<reference evidence="2" key="1">
    <citation type="submission" date="2023-06" db="EMBL/GenBank/DDBJ databases">
        <title>Genome-scale phylogeny and comparative genomics of the fungal order Sordariales.</title>
        <authorList>
            <consortium name="Lawrence Berkeley National Laboratory"/>
            <person name="Hensen N."/>
            <person name="Bonometti L."/>
            <person name="Westerberg I."/>
            <person name="Brannstrom I.O."/>
            <person name="Guillou S."/>
            <person name="Cros-Aarteil S."/>
            <person name="Calhoun S."/>
            <person name="Haridas S."/>
            <person name="Kuo A."/>
            <person name="Mondo S."/>
            <person name="Pangilinan J."/>
            <person name="Riley R."/>
            <person name="Labutti K."/>
            <person name="Andreopoulos B."/>
            <person name="Lipzen A."/>
            <person name="Chen C."/>
            <person name="Yanf M."/>
            <person name="Daum C."/>
            <person name="Ng V."/>
            <person name="Clum A."/>
            <person name="Steindorff A."/>
            <person name="Ohm R."/>
            <person name="Martin F."/>
            <person name="Silar P."/>
            <person name="Natvig D."/>
            <person name="Lalanne C."/>
            <person name="Gautier V."/>
            <person name="Ament-Velasquez S.L."/>
            <person name="Kruys A."/>
            <person name="Hutchinson M.I."/>
            <person name="Powell A.J."/>
            <person name="Barry K."/>
            <person name="Miller A.N."/>
            <person name="Grigoriev I.V."/>
            <person name="Debuchy R."/>
            <person name="Gladieux P."/>
            <person name="Thoren M.H."/>
            <person name="Johannesson H."/>
        </authorList>
    </citation>
    <scope>NUCLEOTIDE SEQUENCE</scope>
    <source>
        <strain evidence="2">CBS 606.72</strain>
    </source>
</reference>
<dbReference type="AlphaFoldDB" id="A0AA39WP81"/>
<dbReference type="Pfam" id="PF20183">
    <property type="entry name" value="DUF6546"/>
    <property type="match status" value="1"/>
</dbReference>
<dbReference type="InterPro" id="IPR046676">
    <property type="entry name" value="DUF6546"/>
</dbReference>
<accession>A0AA39WP81</accession>
<protein>
    <recommendedName>
        <fullName evidence="1">DUF6546 domain-containing protein</fullName>
    </recommendedName>
</protein>
<name>A0AA39WP81_9PEZI</name>
<keyword evidence="3" id="KW-1185">Reference proteome</keyword>
<dbReference type="Proteomes" id="UP001175000">
    <property type="component" value="Unassembled WGS sequence"/>
</dbReference>
<dbReference type="EMBL" id="JAULSU010000004">
    <property type="protein sequence ID" value="KAK0619053.1"/>
    <property type="molecule type" value="Genomic_DNA"/>
</dbReference>
<evidence type="ECO:0000259" key="1">
    <source>
        <dbReference type="Pfam" id="PF20183"/>
    </source>
</evidence>
<gene>
    <name evidence="2" type="ORF">B0T14DRAFT_565949</name>
</gene>
<proteinExistence type="predicted"/>
<evidence type="ECO:0000313" key="2">
    <source>
        <dbReference type="EMBL" id="KAK0619053.1"/>
    </source>
</evidence>
<organism evidence="2 3">
    <name type="scientific">Immersiella caudata</name>
    <dbReference type="NCBI Taxonomy" id="314043"/>
    <lineage>
        <taxon>Eukaryota</taxon>
        <taxon>Fungi</taxon>
        <taxon>Dikarya</taxon>
        <taxon>Ascomycota</taxon>
        <taxon>Pezizomycotina</taxon>
        <taxon>Sordariomycetes</taxon>
        <taxon>Sordariomycetidae</taxon>
        <taxon>Sordariales</taxon>
        <taxon>Lasiosphaeriaceae</taxon>
        <taxon>Immersiella</taxon>
    </lineage>
</organism>
<comment type="caution">
    <text evidence="2">The sequence shown here is derived from an EMBL/GenBank/DDBJ whole genome shotgun (WGS) entry which is preliminary data.</text>
</comment>
<feature type="domain" description="DUF6546" evidence="1">
    <location>
        <begin position="59"/>
        <end position="135"/>
    </location>
</feature>